<sequence length="205" mass="22810">MDIDIQPVFDIHRYSPTRLRPPTLPAPPTNPVARALVTTANQATSGADSAKDIRCQTVGPPKAKSPSPIYLRDKGKRNTVSAECNRLHINYTRARNMLHGIKISADSISDFRSLSSFIIKNNLSFHIYVLEEELTIKAVLKNIPLEILTNSMKSGLENQDYSVFAGHRIHHRDDTELGLALAVLHKTNTAKNIFKTPRKYVASAV</sequence>
<dbReference type="AlphaFoldDB" id="A0A4C1ZEK8"/>
<dbReference type="OrthoDB" id="8123886at2759"/>
<protein>
    <submittedName>
        <fullName evidence="1">Uncharacterized protein</fullName>
    </submittedName>
</protein>
<accession>A0A4C1ZEK8</accession>
<evidence type="ECO:0000313" key="1">
    <source>
        <dbReference type="EMBL" id="GBP85035.1"/>
    </source>
</evidence>
<dbReference type="EMBL" id="BGZK01001713">
    <property type="protein sequence ID" value="GBP85035.1"/>
    <property type="molecule type" value="Genomic_DNA"/>
</dbReference>
<dbReference type="Proteomes" id="UP000299102">
    <property type="component" value="Unassembled WGS sequence"/>
</dbReference>
<gene>
    <name evidence="1" type="ORF">EVAR_54188_1</name>
</gene>
<evidence type="ECO:0000313" key="2">
    <source>
        <dbReference type="Proteomes" id="UP000299102"/>
    </source>
</evidence>
<proteinExistence type="predicted"/>
<reference evidence="1 2" key="1">
    <citation type="journal article" date="2019" name="Commun. Biol.">
        <title>The bagworm genome reveals a unique fibroin gene that provides high tensile strength.</title>
        <authorList>
            <person name="Kono N."/>
            <person name="Nakamura H."/>
            <person name="Ohtoshi R."/>
            <person name="Tomita M."/>
            <person name="Numata K."/>
            <person name="Arakawa K."/>
        </authorList>
    </citation>
    <scope>NUCLEOTIDE SEQUENCE [LARGE SCALE GENOMIC DNA]</scope>
</reference>
<keyword evidence="2" id="KW-1185">Reference proteome</keyword>
<organism evidence="1 2">
    <name type="scientific">Eumeta variegata</name>
    <name type="common">Bagworm moth</name>
    <name type="synonym">Eumeta japonica</name>
    <dbReference type="NCBI Taxonomy" id="151549"/>
    <lineage>
        <taxon>Eukaryota</taxon>
        <taxon>Metazoa</taxon>
        <taxon>Ecdysozoa</taxon>
        <taxon>Arthropoda</taxon>
        <taxon>Hexapoda</taxon>
        <taxon>Insecta</taxon>
        <taxon>Pterygota</taxon>
        <taxon>Neoptera</taxon>
        <taxon>Endopterygota</taxon>
        <taxon>Lepidoptera</taxon>
        <taxon>Glossata</taxon>
        <taxon>Ditrysia</taxon>
        <taxon>Tineoidea</taxon>
        <taxon>Psychidae</taxon>
        <taxon>Oiketicinae</taxon>
        <taxon>Eumeta</taxon>
    </lineage>
</organism>
<name>A0A4C1ZEK8_EUMVA</name>
<comment type="caution">
    <text evidence="1">The sequence shown here is derived from an EMBL/GenBank/DDBJ whole genome shotgun (WGS) entry which is preliminary data.</text>
</comment>